<protein>
    <recommendedName>
        <fullName evidence="4">Ribosomal lysine N-methyltransferase 5</fullName>
    </recommendedName>
</protein>
<dbReference type="STRING" id="1382522.W6MP13"/>
<dbReference type="GeneID" id="34521792"/>
<dbReference type="InterPro" id="IPR029063">
    <property type="entry name" value="SAM-dependent_MTases_sf"/>
</dbReference>
<dbReference type="AlphaFoldDB" id="W6MP13"/>
<evidence type="ECO:0000313" key="5">
    <source>
        <dbReference type="EMBL" id="CDK28414.1"/>
    </source>
</evidence>
<dbReference type="HOGENOM" id="CLU_051532_0_1_1"/>
<reference evidence="5" key="2">
    <citation type="submission" date="2014-02" db="EMBL/GenBank/DDBJ databases">
        <title>Complete DNA sequence of /Kuraishia capsulata/ illustrates novel genomic features among budding yeasts (/Saccharomycotina/).</title>
        <authorList>
            <person name="Morales L."/>
            <person name="Noel B."/>
            <person name="Porcel B."/>
            <person name="Marcet-Houben M."/>
            <person name="Hullo M-F."/>
            <person name="Sacerdot C."/>
            <person name="Tekaia F."/>
            <person name="Leh-Louis V."/>
            <person name="Despons L."/>
            <person name="Khanna V."/>
            <person name="Aury J-M."/>
            <person name="Barbe V."/>
            <person name="Couloux A."/>
            <person name="Labadie K."/>
            <person name="Pelletier E."/>
            <person name="Souciet J-L."/>
            <person name="Boekhout T."/>
            <person name="Gabaldon T."/>
            <person name="Wincker P."/>
            <person name="Dujon B."/>
        </authorList>
    </citation>
    <scope>NUCLEOTIDE SEQUENCE</scope>
    <source>
        <strain evidence="5">CBS 1993</strain>
    </source>
</reference>
<evidence type="ECO:0000256" key="2">
    <source>
        <dbReference type="ARBA" id="ARBA00022691"/>
    </source>
</evidence>
<dbReference type="Proteomes" id="UP000019384">
    <property type="component" value="Unassembled WGS sequence"/>
</dbReference>
<keyword evidence="1" id="KW-0489">Methyltransferase</keyword>
<comment type="similarity">
    <text evidence="3">Belongs to the class I-like SAM-binding methyltransferase superfamily. RKM5 family.</text>
</comment>
<keyword evidence="6" id="KW-1185">Reference proteome</keyword>
<dbReference type="PANTHER" id="PTHR14614">
    <property type="entry name" value="HEPATOCELLULAR CARCINOMA-ASSOCIATED ANTIGEN"/>
    <property type="match status" value="1"/>
</dbReference>
<evidence type="ECO:0000313" key="6">
    <source>
        <dbReference type="Proteomes" id="UP000019384"/>
    </source>
</evidence>
<reference evidence="5" key="1">
    <citation type="submission" date="2013-12" db="EMBL/GenBank/DDBJ databases">
        <authorList>
            <person name="Genoscope - CEA"/>
        </authorList>
    </citation>
    <scope>NUCLEOTIDE SEQUENCE</scope>
    <source>
        <strain evidence="5">CBS 1993</strain>
    </source>
</reference>
<keyword evidence="2" id="KW-0949">S-adenosyl-L-methionine</keyword>
<dbReference type="RefSeq" id="XP_022460404.1">
    <property type="nucleotide sequence ID" value="XM_022601126.1"/>
</dbReference>
<dbReference type="OrthoDB" id="2529286at2759"/>
<dbReference type="EMBL" id="HG793129">
    <property type="protein sequence ID" value="CDK28414.1"/>
    <property type="molecule type" value="Genomic_DNA"/>
</dbReference>
<organism evidence="5 6">
    <name type="scientific">Kuraishia capsulata CBS 1993</name>
    <dbReference type="NCBI Taxonomy" id="1382522"/>
    <lineage>
        <taxon>Eukaryota</taxon>
        <taxon>Fungi</taxon>
        <taxon>Dikarya</taxon>
        <taxon>Ascomycota</taxon>
        <taxon>Saccharomycotina</taxon>
        <taxon>Pichiomycetes</taxon>
        <taxon>Pichiales</taxon>
        <taxon>Pichiaceae</taxon>
        <taxon>Kuraishia</taxon>
    </lineage>
</organism>
<gene>
    <name evidence="5" type="ORF">KUCA_T00004396001</name>
</gene>
<evidence type="ECO:0000256" key="1">
    <source>
        <dbReference type="ARBA" id="ARBA00022603"/>
    </source>
</evidence>
<dbReference type="GO" id="GO:0008757">
    <property type="term" value="F:S-adenosylmethionine-dependent methyltransferase activity"/>
    <property type="evidence" value="ECO:0007669"/>
    <property type="project" value="UniProtKB-ARBA"/>
</dbReference>
<accession>W6MP13</accession>
<dbReference type="GO" id="GO:0005829">
    <property type="term" value="C:cytosol"/>
    <property type="evidence" value="ECO:0007669"/>
    <property type="project" value="TreeGrafter"/>
</dbReference>
<name>W6MP13_9ASCO</name>
<dbReference type="Gene3D" id="3.40.50.150">
    <property type="entry name" value="Vaccinia Virus protein VP39"/>
    <property type="match status" value="1"/>
</dbReference>
<dbReference type="PANTHER" id="PTHR14614:SF109">
    <property type="entry name" value="RIBOSOMAL LYSINE N-METHYLTRANSFERASE 5"/>
    <property type="match status" value="1"/>
</dbReference>
<keyword evidence="1" id="KW-0808">Transferase</keyword>
<sequence length="282" mass="31436">METLDVSGLDLVTEEEIADHVYELYTQSAPPNQRGLGYLERSDLIHVTVNDHDLQIHQSVSSLSGKESSSTGFVAWSSSVPFAQWLPGWLGPSLKELQIVELGAGVSGILSATIGPKCSRYLATDQKHILKLLKKNLEENLSQEVHSTTLDASLPRNTRRTDIKNYPKIDIAEYDWEYSDSMKNDILAFFPGGAPDLILASDTIYNEYLIKPFADAIEGLSGNHTGFLGILQLRDESIIEAFLVEMTNRAFQCYHIPGHLVSDELSHGYVLYYMRKAVVPSF</sequence>
<dbReference type="GO" id="GO:0032991">
    <property type="term" value="C:protein-containing complex"/>
    <property type="evidence" value="ECO:0007669"/>
    <property type="project" value="TreeGrafter"/>
</dbReference>
<evidence type="ECO:0000256" key="4">
    <source>
        <dbReference type="ARBA" id="ARBA00039932"/>
    </source>
</evidence>
<evidence type="ECO:0000256" key="3">
    <source>
        <dbReference type="ARBA" id="ARBA00038458"/>
    </source>
</evidence>
<dbReference type="InterPro" id="IPR019410">
    <property type="entry name" value="Methyltransf_16"/>
</dbReference>
<dbReference type="Pfam" id="PF10294">
    <property type="entry name" value="Methyltransf_16"/>
    <property type="match status" value="1"/>
</dbReference>
<proteinExistence type="inferred from homology"/>
<dbReference type="GO" id="GO:0032259">
    <property type="term" value="P:methylation"/>
    <property type="evidence" value="ECO:0007669"/>
    <property type="project" value="UniProtKB-KW"/>
</dbReference>